<keyword evidence="2" id="KW-1185">Reference proteome</keyword>
<reference evidence="1" key="1">
    <citation type="journal article" date="2022" name="bioRxiv">
        <title>Sequencing and chromosome-scale assembly of the giantPleurodeles waltlgenome.</title>
        <authorList>
            <person name="Brown T."/>
            <person name="Elewa A."/>
            <person name="Iarovenko S."/>
            <person name="Subramanian E."/>
            <person name="Araus A.J."/>
            <person name="Petzold A."/>
            <person name="Susuki M."/>
            <person name="Suzuki K.-i.T."/>
            <person name="Hayashi T."/>
            <person name="Toyoda A."/>
            <person name="Oliveira C."/>
            <person name="Osipova E."/>
            <person name="Leigh N.D."/>
            <person name="Simon A."/>
            <person name="Yun M.H."/>
        </authorList>
    </citation>
    <scope>NUCLEOTIDE SEQUENCE</scope>
    <source>
        <strain evidence="1">20211129_DDA</strain>
        <tissue evidence="1">Liver</tissue>
    </source>
</reference>
<comment type="caution">
    <text evidence="1">The sequence shown here is derived from an EMBL/GenBank/DDBJ whole genome shotgun (WGS) entry which is preliminary data.</text>
</comment>
<dbReference type="AlphaFoldDB" id="A0AAV7ULD0"/>
<evidence type="ECO:0000313" key="1">
    <source>
        <dbReference type="EMBL" id="KAJ1189820.1"/>
    </source>
</evidence>
<organism evidence="1 2">
    <name type="scientific">Pleurodeles waltl</name>
    <name type="common">Iberian ribbed newt</name>
    <dbReference type="NCBI Taxonomy" id="8319"/>
    <lineage>
        <taxon>Eukaryota</taxon>
        <taxon>Metazoa</taxon>
        <taxon>Chordata</taxon>
        <taxon>Craniata</taxon>
        <taxon>Vertebrata</taxon>
        <taxon>Euteleostomi</taxon>
        <taxon>Amphibia</taxon>
        <taxon>Batrachia</taxon>
        <taxon>Caudata</taxon>
        <taxon>Salamandroidea</taxon>
        <taxon>Salamandridae</taxon>
        <taxon>Pleurodelinae</taxon>
        <taxon>Pleurodeles</taxon>
    </lineage>
</organism>
<evidence type="ECO:0000313" key="2">
    <source>
        <dbReference type="Proteomes" id="UP001066276"/>
    </source>
</evidence>
<proteinExistence type="predicted"/>
<accession>A0AAV7ULD0</accession>
<gene>
    <name evidence="1" type="ORF">NDU88_006562</name>
</gene>
<name>A0AAV7ULD0_PLEWA</name>
<dbReference type="Proteomes" id="UP001066276">
    <property type="component" value="Chromosome 3_1"/>
</dbReference>
<protein>
    <submittedName>
        <fullName evidence="1">Uncharacterized protein</fullName>
    </submittedName>
</protein>
<sequence length="106" mass="11938">MGPTGEPALPLPSGLCQLLLHTKHQSPRAQVTMRDIVALWEGAVTDIKGLKKDIKDHDNLVAMLETGEDAQEEELESHRCELVELRGQNVDLQLYVEEQIVISYQY</sequence>
<dbReference type="EMBL" id="JANPWB010000005">
    <property type="protein sequence ID" value="KAJ1189820.1"/>
    <property type="molecule type" value="Genomic_DNA"/>
</dbReference>